<evidence type="ECO:0000313" key="1">
    <source>
        <dbReference type="EMBL" id="GFJ87557.1"/>
    </source>
</evidence>
<sequence length="178" mass="18102">MSAATVVDESGLRAAIVGRVLGAMEAADAAVRMPPVEGDETGVEVWLRGEADLSAVDLSVAAVREVCPTCQRPMPRRTGVNTRRTVSTALGTNGDGSPTLGKGQLADLVRDFLNAHPGHEFNAGTIARELSRSSGAVGNALAKLVVNGGAVLTNDAPMRYTAPANKATAPGDAAAAAE</sequence>
<accession>A0A6V8L0D9</accession>
<protein>
    <submittedName>
        <fullName evidence="1">Uncharacterized protein</fullName>
    </submittedName>
</protein>
<dbReference type="AlphaFoldDB" id="A0A6V8L0D9"/>
<organism evidence="1 2">
    <name type="scientific">Phytohabitans rumicis</name>
    <dbReference type="NCBI Taxonomy" id="1076125"/>
    <lineage>
        <taxon>Bacteria</taxon>
        <taxon>Bacillati</taxon>
        <taxon>Actinomycetota</taxon>
        <taxon>Actinomycetes</taxon>
        <taxon>Micromonosporales</taxon>
        <taxon>Micromonosporaceae</taxon>
    </lineage>
</organism>
<keyword evidence="2" id="KW-1185">Reference proteome</keyword>
<gene>
    <name evidence="1" type="ORF">Prum_011990</name>
</gene>
<dbReference type="Proteomes" id="UP000482960">
    <property type="component" value="Unassembled WGS sequence"/>
</dbReference>
<dbReference type="EMBL" id="BLPG01000001">
    <property type="protein sequence ID" value="GFJ87557.1"/>
    <property type="molecule type" value="Genomic_DNA"/>
</dbReference>
<comment type="caution">
    <text evidence="1">The sequence shown here is derived from an EMBL/GenBank/DDBJ whole genome shotgun (WGS) entry which is preliminary data.</text>
</comment>
<dbReference type="RefSeq" id="WP_173074558.1">
    <property type="nucleotide sequence ID" value="NZ_BLPG01000001.1"/>
</dbReference>
<evidence type="ECO:0000313" key="2">
    <source>
        <dbReference type="Proteomes" id="UP000482960"/>
    </source>
</evidence>
<name>A0A6V8L0D9_9ACTN</name>
<reference evidence="1 2" key="1">
    <citation type="submission" date="2020-03" db="EMBL/GenBank/DDBJ databases">
        <title>Whole genome shotgun sequence of Phytohabitans rumicis NBRC 108638.</title>
        <authorList>
            <person name="Komaki H."/>
            <person name="Tamura T."/>
        </authorList>
    </citation>
    <scope>NUCLEOTIDE SEQUENCE [LARGE SCALE GENOMIC DNA]</scope>
    <source>
        <strain evidence="1 2">NBRC 108638</strain>
    </source>
</reference>
<reference evidence="1 2" key="2">
    <citation type="submission" date="2020-03" db="EMBL/GenBank/DDBJ databases">
        <authorList>
            <person name="Ichikawa N."/>
            <person name="Kimura A."/>
            <person name="Kitahashi Y."/>
            <person name="Uohara A."/>
        </authorList>
    </citation>
    <scope>NUCLEOTIDE SEQUENCE [LARGE SCALE GENOMIC DNA]</scope>
    <source>
        <strain evidence="1 2">NBRC 108638</strain>
    </source>
</reference>
<proteinExistence type="predicted"/>